<dbReference type="EMBL" id="VTER01000004">
    <property type="protein sequence ID" value="TYS49241.1"/>
    <property type="molecule type" value="Genomic_DNA"/>
</dbReference>
<evidence type="ECO:0000313" key="1">
    <source>
        <dbReference type="EMBL" id="TYS49241.1"/>
    </source>
</evidence>
<protein>
    <submittedName>
        <fullName evidence="1">Uncharacterized protein</fullName>
    </submittedName>
</protein>
<dbReference type="Proteomes" id="UP000322139">
    <property type="component" value="Unassembled WGS sequence"/>
</dbReference>
<proteinExistence type="predicted"/>
<dbReference type="RefSeq" id="WP_148974381.1">
    <property type="nucleotide sequence ID" value="NZ_VTER01000004.1"/>
</dbReference>
<accession>A0A5D4RG15</accession>
<gene>
    <name evidence="1" type="ORF">FZD51_08450</name>
</gene>
<comment type="caution">
    <text evidence="1">The sequence shown here is derived from an EMBL/GenBank/DDBJ whole genome shotgun (WGS) entry which is preliminary data.</text>
</comment>
<name>A0A5D4RG15_9BACI</name>
<dbReference type="AlphaFoldDB" id="A0A5D4RG15"/>
<reference evidence="1 2" key="1">
    <citation type="submission" date="2019-08" db="EMBL/GenBank/DDBJ databases">
        <title>Bacillus genomes from the desert of Cuatro Cienegas, Coahuila.</title>
        <authorList>
            <person name="Olmedo-Alvarez G."/>
        </authorList>
    </citation>
    <scope>NUCLEOTIDE SEQUENCE [LARGE SCALE GENOMIC DNA]</scope>
    <source>
        <strain evidence="1 2">CH446_14T</strain>
    </source>
</reference>
<organism evidence="1 2">
    <name type="scientific">Bacillus infantis</name>
    <dbReference type="NCBI Taxonomy" id="324767"/>
    <lineage>
        <taxon>Bacteria</taxon>
        <taxon>Bacillati</taxon>
        <taxon>Bacillota</taxon>
        <taxon>Bacilli</taxon>
        <taxon>Bacillales</taxon>
        <taxon>Bacillaceae</taxon>
        <taxon>Bacillus</taxon>
    </lineage>
</organism>
<sequence>MMGKSFHACATCIHFQAERAGGKMEYRCRRLGFDTLPYYRFNCWNPKENVRKLMEKREGGKENEMGERTE</sequence>
<evidence type="ECO:0000313" key="2">
    <source>
        <dbReference type="Proteomes" id="UP000322139"/>
    </source>
</evidence>